<keyword evidence="3" id="KW-1003">Cell membrane</keyword>
<gene>
    <name evidence="8" type="ORF">UFOPK1643_00331</name>
    <name evidence="9" type="ORF">UFOPK1698_00118</name>
</gene>
<evidence type="ECO:0000256" key="7">
    <source>
        <dbReference type="SAM" id="Phobius"/>
    </source>
</evidence>
<proteinExistence type="predicted"/>
<organism evidence="8">
    <name type="scientific">freshwater metagenome</name>
    <dbReference type="NCBI Taxonomy" id="449393"/>
    <lineage>
        <taxon>unclassified sequences</taxon>
        <taxon>metagenomes</taxon>
        <taxon>ecological metagenomes</taxon>
    </lineage>
</organism>
<name>A0A6J6DGV0_9ZZZZ</name>
<comment type="subcellular location">
    <subcellularLocation>
        <location evidence="1">Cell membrane</location>
        <topology evidence="1">Multi-pass membrane protein</topology>
    </subcellularLocation>
</comment>
<dbReference type="EMBL" id="CAEZTP010000005">
    <property type="protein sequence ID" value="CAB4564236.1"/>
    <property type="molecule type" value="Genomic_DNA"/>
</dbReference>
<accession>A0A6J6DGV0</accession>
<evidence type="ECO:0000256" key="1">
    <source>
        <dbReference type="ARBA" id="ARBA00004651"/>
    </source>
</evidence>
<evidence type="ECO:0000313" key="9">
    <source>
        <dbReference type="EMBL" id="CAB4564236.1"/>
    </source>
</evidence>
<evidence type="ECO:0000313" key="8">
    <source>
        <dbReference type="EMBL" id="CAB4563367.1"/>
    </source>
</evidence>
<feature type="transmembrane region" description="Helical" evidence="7">
    <location>
        <begin position="12"/>
        <end position="32"/>
    </location>
</feature>
<feature type="transmembrane region" description="Helical" evidence="7">
    <location>
        <begin position="168"/>
        <end position="185"/>
    </location>
</feature>
<keyword evidence="2" id="KW-0813">Transport</keyword>
<evidence type="ECO:0000256" key="5">
    <source>
        <dbReference type="ARBA" id="ARBA00022989"/>
    </source>
</evidence>
<dbReference type="Pfam" id="PF04973">
    <property type="entry name" value="NMN_transporter"/>
    <property type="match status" value="1"/>
</dbReference>
<reference evidence="8" key="1">
    <citation type="submission" date="2020-05" db="EMBL/GenBank/DDBJ databases">
        <authorList>
            <person name="Chiriac C."/>
            <person name="Salcher M."/>
            <person name="Ghai R."/>
            <person name="Kavagutti S V."/>
        </authorList>
    </citation>
    <scope>NUCLEOTIDE SEQUENCE</scope>
</reference>
<keyword evidence="4 7" id="KW-0812">Transmembrane</keyword>
<keyword evidence="5 7" id="KW-1133">Transmembrane helix</keyword>
<evidence type="ECO:0000256" key="2">
    <source>
        <dbReference type="ARBA" id="ARBA00022448"/>
    </source>
</evidence>
<evidence type="ECO:0000256" key="4">
    <source>
        <dbReference type="ARBA" id="ARBA00022692"/>
    </source>
</evidence>
<dbReference type="NCBIfam" id="TIGR01528">
    <property type="entry name" value="NMN_trans_PnuC"/>
    <property type="match status" value="1"/>
</dbReference>
<dbReference type="GO" id="GO:0034257">
    <property type="term" value="F:nicotinamide riboside transmembrane transporter activity"/>
    <property type="evidence" value="ECO:0007669"/>
    <property type="project" value="InterPro"/>
</dbReference>
<evidence type="ECO:0000256" key="6">
    <source>
        <dbReference type="ARBA" id="ARBA00023136"/>
    </source>
</evidence>
<sequence>MSITLFTAWEYEVSVLEFIAAVTSFIGVWLGTTGKRITWPWWAAGSILYAVFFYQVELFASAALQIIFIVAAFFGWRGWGPTGAKPGTLSTRNRSYIALAVIASVAILSPVLSGIGAAATWSDAFILIGSLFAQLLMIYEKFEAWFLWLIINIVGSTQYLLLGYWFTAMLYVVFTFVAVIGWRRWNRARSN</sequence>
<evidence type="ECO:0000256" key="3">
    <source>
        <dbReference type="ARBA" id="ARBA00022475"/>
    </source>
</evidence>
<feature type="transmembrane region" description="Helical" evidence="7">
    <location>
        <begin position="121"/>
        <end position="138"/>
    </location>
</feature>
<dbReference type="InterPro" id="IPR006419">
    <property type="entry name" value="NMN_transpt_PnuC"/>
</dbReference>
<protein>
    <submittedName>
        <fullName evidence="8">Unannotated protein</fullName>
    </submittedName>
</protein>
<dbReference type="PANTHER" id="PTHR36122:SF2">
    <property type="entry name" value="NICOTINAMIDE RIBOSIDE TRANSPORTER PNUC"/>
    <property type="match status" value="1"/>
</dbReference>
<dbReference type="EMBL" id="CAEZTK010000014">
    <property type="protein sequence ID" value="CAB4563367.1"/>
    <property type="molecule type" value="Genomic_DNA"/>
</dbReference>
<dbReference type="PANTHER" id="PTHR36122">
    <property type="entry name" value="NICOTINAMIDE RIBOSIDE TRANSPORTER PNUC"/>
    <property type="match status" value="1"/>
</dbReference>
<keyword evidence="6 7" id="KW-0472">Membrane</keyword>
<feature type="transmembrane region" description="Helical" evidence="7">
    <location>
        <begin position="96"/>
        <end position="115"/>
    </location>
</feature>
<dbReference type="GO" id="GO:0005886">
    <property type="term" value="C:plasma membrane"/>
    <property type="evidence" value="ECO:0007669"/>
    <property type="project" value="UniProtKB-SubCell"/>
</dbReference>
<feature type="transmembrane region" description="Helical" evidence="7">
    <location>
        <begin position="52"/>
        <end position="76"/>
    </location>
</feature>
<dbReference type="AlphaFoldDB" id="A0A6J6DGV0"/>